<dbReference type="SMART" id="SM00320">
    <property type="entry name" value="WD40"/>
    <property type="match status" value="5"/>
</dbReference>
<dbReference type="GO" id="GO:0005769">
    <property type="term" value="C:early endosome"/>
    <property type="evidence" value="ECO:0007669"/>
    <property type="project" value="TreeGrafter"/>
</dbReference>
<dbReference type="PROSITE" id="PS50178">
    <property type="entry name" value="ZF_FYVE"/>
    <property type="match status" value="1"/>
</dbReference>
<keyword evidence="5" id="KW-0862">Zinc</keyword>
<dbReference type="PANTHER" id="PTHR46189:SF1">
    <property type="entry name" value="LD41958P"/>
    <property type="match status" value="1"/>
</dbReference>
<evidence type="ECO:0000313" key="9">
    <source>
        <dbReference type="Proteomes" id="UP000035681"/>
    </source>
</evidence>
<dbReference type="InterPro" id="IPR015943">
    <property type="entry name" value="WD40/YVTN_repeat-like_dom_sf"/>
</dbReference>
<dbReference type="PROSITE" id="PS00678">
    <property type="entry name" value="WD_REPEATS_1"/>
    <property type="match status" value="2"/>
</dbReference>
<name>A0A0K0ES99_STRER</name>
<evidence type="ECO:0000259" key="8">
    <source>
        <dbReference type="PROSITE" id="PS50178"/>
    </source>
</evidence>
<reference evidence="10" key="1">
    <citation type="submission" date="2015-08" db="UniProtKB">
        <authorList>
            <consortium name="WormBaseParasite"/>
        </authorList>
    </citation>
    <scope>IDENTIFICATION</scope>
</reference>
<dbReference type="SUPFAM" id="SSF50978">
    <property type="entry name" value="WD40 repeat-like"/>
    <property type="match status" value="1"/>
</dbReference>
<dbReference type="STRING" id="6248.A0A0K0ES99"/>
<dbReference type="Gene3D" id="2.130.10.10">
    <property type="entry name" value="YVTN repeat-like/Quinoprotein amine dehydrogenase"/>
    <property type="match status" value="2"/>
</dbReference>
<evidence type="ECO:0000256" key="7">
    <source>
        <dbReference type="PROSITE-ProRule" id="PRU00221"/>
    </source>
</evidence>
<dbReference type="InterPro" id="IPR001680">
    <property type="entry name" value="WD40_rpt"/>
</dbReference>
<dbReference type="InterPro" id="IPR036322">
    <property type="entry name" value="WD40_repeat_dom_sf"/>
</dbReference>
<evidence type="ECO:0000256" key="4">
    <source>
        <dbReference type="ARBA" id="ARBA00022771"/>
    </source>
</evidence>
<evidence type="ECO:0000313" key="10">
    <source>
        <dbReference type="WBParaSite" id="SSTP_0001232700.1"/>
    </source>
</evidence>
<dbReference type="FunFam" id="3.30.40.10:FF:000105">
    <property type="entry name" value="WD repeat and FYVE domain-containing protein 2"/>
    <property type="match status" value="1"/>
</dbReference>
<dbReference type="PANTHER" id="PTHR46189">
    <property type="entry name" value="LD41958P"/>
    <property type="match status" value="1"/>
</dbReference>
<feature type="domain" description="FYVE-type" evidence="8">
    <location>
        <begin position="286"/>
        <end position="357"/>
    </location>
</feature>
<feature type="repeat" description="WD" evidence="7">
    <location>
        <begin position="200"/>
        <end position="233"/>
    </location>
</feature>
<evidence type="ECO:0000256" key="1">
    <source>
        <dbReference type="ARBA" id="ARBA00022574"/>
    </source>
</evidence>
<dbReference type="InterPro" id="IPR042234">
    <property type="entry name" value="WDFY1/WDFY2"/>
</dbReference>
<keyword evidence="1 7" id="KW-0853">WD repeat</keyword>
<protein>
    <submittedName>
        <fullName evidence="10 11">FYVE-type domain-containing protein</fullName>
    </submittedName>
</protein>
<dbReference type="InterPro" id="IPR000306">
    <property type="entry name" value="Znf_FYVE"/>
</dbReference>
<sequence length="408" mass="45936">MSAVIGPNPSSSALHNDEVKPELLQKIEGQGSRVTAVHLLVNEDGVLTISDDRSVRIWLRRDTGQYWPSIVYYLSSTPICFYFDESSNDLVVGLLNGNISLMTITEDYNAINEKICLQLHVNVVTGIAMSKKTQLVYSCSKDKTVVWSKIDNLQRCGSYIVSAQATALQYDDDFVFIGDSNATITILRILGESAQLISHLKGHSYPIAALAWDVSRQQLFSASTDKLIIVWDIGGKRGQCYELNGHDNRITTLSYVNCSNKLVSTDCNGGFVCWDMAAKRMMTPEWRNSDKCDLCDVPFLWNVKVMWDRKIVGVRRHHCRTCGISVCGDCCNSTTTFPVMGFEKPTRICKTCNNRMKQFPEQYDLTPLAISNDLKYGIISMHIDEKKKKMVTVGYDRVIMIWDISSLI</sequence>
<dbReference type="Proteomes" id="UP000035681">
    <property type="component" value="Unplaced"/>
</dbReference>
<dbReference type="Gene3D" id="3.30.40.10">
    <property type="entry name" value="Zinc/RING finger domain, C3HC4 (zinc finger)"/>
    <property type="match status" value="1"/>
</dbReference>
<dbReference type="PROSITE" id="PS50294">
    <property type="entry name" value="WD_REPEATS_REGION"/>
    <property type="match status" value="1"/>
</dbReference>
<evidence type="ECO:0000256" key="5">
    <source>
        <dbReference type="ARBA" id="ARBA00022833"/>
    </source>
</evidence>
<dbReference type="InterPro" id="IPR017455">
    <property type="entry name" value="Znf_FYVE-rel"/>
</dbReference>
<keyword evidence="4 6" id="KW-0863">Zinc-finger</keyword>
<proteinExistence type="predicted"/>
<dbReference type="InterPro" id="IPR019775">
    <property type="entry name" value="WD40_repeat_CS"/>
</dbReference>
<evidence type="ECO:0000256" key="3">
    <source>
        <dbReference type="ARBA" id="ARBA00022737"/>
    </source>
</evidence>
<keyword evidence="2" id="KW-0479">Metal-binding</keyword>
<feature type="repeat" description="WD" evidence="7">
    <location>
        <begin position="243"/>
        <end position="284"/>
    </location>
</feature>
<evidence type="ECO:0000313" key="11">
    <source>
        <dbReference type="WBParaSite" id="TCONS_00016448.p1"/>
    </source>
</evidence>
<dbReference type="InterPro" id="IPR013083">
    <property type="entry name" value="Znf_RING/FYVE/PHD"/>
</dbReference>
<accession>A0A0K0ES99</accession>
<dbReference type="GO" id="GO:0008270">
    <property type="term" value="F:zinc ion binding"/>
    <property type="evidence" value="ECO:0007669"/>
    <property type="project" value="UniProtKB-KW"/>
</dbReference>
<evidence type="ECO:0000256" key="2">
    <source>
        <dbReference type="ARBA" id="ARBA00022723"/>
    </source>
</evidence>
<dbReference type="WBParaSite" id="SSTP_0001232700.1">
    <property type="protein sequence ID" value="SSTP_0001232700.1"/>
    <property type="gene ID" value="SSTP_0001232700"/>
</dbReference>
<keyword evidence="9" id="KW-1185">Reference proteome</keyword>
<evidence type="ECO:0000256" key="6">
    <source>
        <dbReference type="PROSITE-ProRule" id="PRU00091"/>
    </source>
</evidence>
<dbReference type="Pfam" id="PF00400">
    <property type="entry name" value="WD40"/>
    <property type="match status" value="3"/>
</dbReference>
<dbReference type="AlphaFoldDB" id="A0A0K0ES99"/>
<dbReference type="PROSITE" id="PS50082">
    <property type="entry name" value="WD_REPEATS_2"/>
    <property type="match status" value="3"/>
</dbReference>
<feature type="repeat" description="WD" evidence="7">
    <location>
        <begin position="27"/>
        <end position="58"/>
    </location>
</feature>
<dbReference type="SMART" id="SM00064">
    <property type="entry name" value="FYVE"/>
    <property type="match status" value="1"/>
</dbReference>
<organism evidence="10">
    <name type="scientific">Strongyloides stercoralis</name>
    <name type="common">Threadworm</name>
    <dbReference type="NCBI Taxonomy" id="6248"/>
    <lineage>
        <taxon>Eukaryota</taxon>
        <taxon>Metazoa</taxon>
        <taxon>Ecdysozoa</taxon>
        <taxon>Nematoda</taxon>
        <taxon>Chromadorea</taxon>
        <taxon>Rhabditida</taxon>
        <taxon>Tylenchina</taxon>
        <taxon>Panagrolaimomorpha</taxon>
        <taxon>Strongyloidoidea</taxon>
        <taxon>Strongyloididae</taxon>
        <taxon>Strongyloides</taxon>
    </lineage>
</organism>
<dbReference type="InterPro" id="IPR011011">
    <property type="entry name" value="Znf_FYVE_PHD"/>
</dbReference>
<dbReference type="Pfam" id="PF01363">
    <property type="entry name" value="FYVE"/>
    <property type="match status" value="1"/>
</dbReference>
<dbReference type="SUPFAM" id="SSF57903">
    <property type="entry name" value="FYVE/PHD zinc finger"/>
    <property type="match status" value="1"/>
</dbReference>
<dbReference type="WBParaSite" id="TCONS_00016448.p1">
    <property type="protein sequence ID" value="TCONS_00016448.p1"/>
    <property type="gene ID" value="XLOC_011049"/>
</dbReference>
<keyword evidence="3" id="KW-0677">Repeat</keyword>